<feature type="compositionally biased region" description="Basic and acidic residues" evidence="1">
    <location>
        <begin position="579"/>
        <end position="590"/>
    </location>
</feature>
<feature type="region of interest" description="Disordered" evidence="1">
    <location>
        <begin position="317"/>
        <end position="392"/>
    </location>
</feature>
<feature type="compositionally biased region" description="Polar residues" evidence="1">
    <location>
        <begin position="987"/>
        <end position="999"/>
    </location>
</feature>
<evidence type="ECO:0000313" key="2">
    <source>
        <dbReference type="EMBL" id="CBX93731.1"/>
    </source>
</evidence>
<feature type="region of interest" description="Disordered" evidence="1">
    <location>
        <begin position="139"/>
        <end position="303"/>
    </location>
</feature>
<feature type="region of interest" description="Disordered" evidence="1">
    <location>
        <begin position="1346"/>
        <end position="1366"/>
    </location>
</feature>
<feature type="compositionally biased region" description="Polar residues" evidence="1">
    <location>
        <begin position="1129"/>
        <end position="1142"/>
    </location>
</feature>
<dbReference type="Proteomes" id="UP000002668">
    <property type="component" value="Genome"/>
</dbReference>
<accession>E4ZR66</accession>
<feature type="compositionally biased region" description="Basic and acidic residues" evidence="1">
    <location>
        <begin position="1067"/>
        <end position="1093"/>
    </location>
</feature>
<feature type="compositionally biased region" description="Basic and acidic residues" evidence="1">
    <location>
        <begin position="406"/>
        <end position="418"/>
    </location>
</feature>
<dbReference type="STRING" id="985895.E4ZR66"/>
<gene>
    <name evidence="2" type="ORF">LEMA_P034050.1</name>
</gene>
<dbReference type="OrthoDB" id="5416983at2759"/>
<feature type="region of interest" description="Disordered" evidence="1">
    <location>
        <begin position="1067"/>
        <end position="1234"/>
    </location>
</feature>
<dbReference type="VEuPathDB" id="FungiDB:LEMA_P034050.1"/>
<feature type="compositionally biased region" description="Basic and acidic residues" evidence="1">
    <location>
        <begin position="907"/>
        <end position="917"/>
    </location>
</feature>
<feature type="compositionally biased region" description="Low complexity" evidence="1">
    <location>
        <begin position="176"/>
        <end position="185"/>
    </location>
</feature>
<dbReference type="OMA" id="ETIEWTD"/>
<feature type="compositionally biased region" description="Polar residues" evidence="1">
    <location>
        <begin position="478"/>
        <end position="489"/>
    </location>
</feature>
<feature type="compositionally biased region" description="Basic and acidic residues" evidence="1">
    <location>
        <begin position="600"/>
        <end position="617"/>
    </location>
</feature>
<feature type="compositionally biased region" description="Polar residues" evidence="1">
    <location>
        <begin position="1301"/>
        <end position="1313"/>
    </location>
</feature>
<evidence type="ECO:0000313" key="3">
    <source>
        <dbReference type="Proteomes" id="UP000002668"/>
    </source>
</evidence>
<feature type="compositionally biased region" description="Polar residues" evidence="1">
    <location>
        <begin position="712"/>
        <end position="731"/>
    </location>
</feature>
<dbReference type="EMBL" id="FP929116">
    <property type="protein sequence ID" value="CBX93731.1"/>
    <property type="molecule type" value="Genomic_DNA"/>
</dbReference>
<dbReference type="HOGENOM" id="CLU_002517_0_0_1"/>
<feature type="compositionally biased region" description="Polar residues" evidence="1">
    <location>
        <begin position="290"/>
        <end position="303"/>
    </location>
</feature>
<dbReference type="InParanoid" id="E4ZR66"/>
<feature type="region of interest" description="Disordered" evidence="1">
    <location>
        <begin position="1251"/>
        <end position="1317"/>
    </location>
</feature>
<feature type="region of interest" description="Disordered" evidence="1">
    <location>
        <begin position="1387"/>
        <end position="1480"/>
    </location>
</feature>
<reference evidence="3" key="1">
    <citation type="journal article" date="2011" name="Nat. Commun.">
        <title>Effector diversification within compartments of the Leptosphaeria maculans genome affected by Repeat-Induced Point mutations.</title>
        <authorList>
            <person name="Rouxel T."/>
            <person name="Grandaubert J."/>
            <person name="Hane J.K."/>
            <person name="Hoede C."/>
            <person name="van de Wouw A.P."/>
            <person name="Couloux A."/>
            <person name="Dominguez V."/>
            <person name="Anthouard V."/>
            <person name="Bally P."/>
            <person name="Bourras S."/>
            <person name="Cozijnsen A.J."/>
            <person name="Ciuffetti L.M."/>
            <person name="Degrave A."/>
            <person name="Dilmaghani A."/>
            <person name="Duret L."/>
            <person name="Fudal I."/>
            <person name="Goodwin S.B."/>
            <person name="Gout L."/>
            <person name="Glaser N."/>
            <person name="Linglin J."/>
            <person name="Kema G.H.J."/>
            <person name="Lapalu N."/>
            <person name="Lawrence C.B."/>
            <person name="May K."/>
            <person name="Meyer M."/>
            <person name="Ollivier B."/>
            <person name="Poulain J."/>
            <person name="Schoch C.L."/>
            <person name="Simon A."/>
            <person name="Spatafora J.W."/>
            <person name="Stachowiak A."/>
            <person name="Turgeon B.G."/>
            <person name="Tyler B.M."/>
            <person name="Vincent D."/>
            <person name="Weissenbach J."/>
            <person name="Amselem J."/>
            <person name="Quesneville H."/>
            <person name="Oliver R.P."/>
            <person name="Wincker P."/>
            <person name="Balesdent M.-H."/>
            <person name="Howlett B.J."/>
        </authorList>
    </citation>
    <scope>NUCLEOTIDE SEQUENCE [LARGE SCALE GENOMIC DNA]</scope>
    <source>
        <strain evidence="3">JN3 / isolate v23.1.3 / race Av1-4-5-6-7-8</strain>
    </source>
</reference>
<dbReference type="eggNOG" id="ENOG502RY1C">
    <property type="taxonomic scope" value="Eukaryota"/>
</dbReference>
<feature type="compositionally biased region" description="Low complexity" evidence="1">
    <location>
        <begin position="1005"/>
        <end position="1018"/>
    </location>
</feature>
<feature type="compositionally biased region" description="Polar residues" evidence="1">
    <location>
        <begin position="1446"/>
        <end position="1472"/>
    </location>
</feature>
<feature type="region of interest" description="Disordered" evidence="1">
    <location>
        <begin position="404"/>
        <end position="1052"/>
    </location>
</feature>
<feature type="compositionally biased region" description="Polar residues" evidence="1">
    <location>
        <begin position="620"/>
        <end position="629"/>
    </location>
</feature>
<evidence type="ECO:0000256" key="1">
    <source>
        <dbReference type="SAM" id="MobiDB-lite"/>
    </source>
</evidence>
<sequence length="1480" mass="157019">MLLHLLCSDIRDHTASLHARPSSSSTTPPLLCACLTKPTTSALAASQQELADGDSAEAPTTGHPWRPSVARMAEAELDHHQLHAHQHSDDGFASHESSPRTLDTFIDSEHESDLESCATTVPETVMAEQVANDVVKEAQSVGRSAPIDDSASTTSTPAVNGELPSAPTTSKHDSPQQSSAAANANKPEASSADGARMTGKQGQDTLAVSGGDDEPLGPMETDCLEKNQNQEQDSHDAAPPVKAVPLVNGDSSDHLASESLAVADASGGSDTDISRPGSVDQSKREPGHVRSSSTVKKPSTFKSVSVTKNFLAKSVVSAPTARPGDKVAPAAQTSTSSVLTPKPRLVAKLGTSNTPRTPGKVNGAASGPDASKVWNKNQPVPPPPPKQYTDEELKQQYGIHLATRLQTDEGGKEAKWADIDDDEDDWAPDTVQWMDGTKSSVTAAESQPPAAEEPKTILKPEPPVAAPEPAPAAPAAPTNTPKASVTGGSKTILKPGAHAQPTTGKTSLVLKGQPEKPTLVAKPSATEKKSPWATLPPVEKVSPIPINPPAPQQAPRYPQRESYSQDSRQQPAQEIAPDDFNRTWRDERGNAPELYNSHNGRYEPVNDMRRPSARDAGFRQQPSVLQRPSQGGPAEPSAAFQTSRANGDAPTWGRRRNSSNVSAGNMRRMSIDRRGPDMPNGPMGAERRGSQMNGSDFAEAGAARQPPFAQAVSPNTANAHPASPYSSVTSSTHRDHSTLTALQAPPPEDPVEVQKRLMADKIERARLKKQQEQEAEKKAEAERKERIAKKLAALGPPADSKSKTKEQSPSRPAEQSPQKEKAVPAAVQSPPKPPVPTADGEVAQYGMMKVHQPHTVKKASPQTEPAKTVKPAEQAQGSLPVKTQTEVQAQASSHALNQPAPQSVDSFPREPDKDKPRQPAGDQSRNLDRAVPAGPKPQASQTTWTPATTPQSRGWTSQVWGPPPTRERALGNGTFVDPGYNRGQARPGQQQLPAQSSTPIAPIGASLASSQASASHGSKQMPSQAMYTQPKSRPAQAMPSKPGPIAPPLAKGWGNFEADIANDDRKVAMKAQQDRERLGEFRPEIRETYKDQRGQAQTTLHSKVAPNVVLPDAITKKDDATPKPLLEGSPSQTLGQGTSLQQPAGPRASRFFPRPIEPMTPAATTASMKADSPPPPPETSAHPVFSGDFGRPQVKLPKPSPVVRLPPCATGSVTSEGSVTMPLRGQQSIGSRPLAMNPEWQARFNKLLEKPGAPATVGPTARAPSAVSSTPGALAPTAHSKASLEVRGAPGPATVSLPHVPQNSLFATDQGSDPETRKGTEALFEDREFGSLPTVKLPKTAHLAAAEPAVSAPKDDLPPRFKKQENPFTIRRLEAFDLDKSAQKVDVPVHLPGMHQPITKSMPRRRRGPKTGGQFKPKQTGGPNGSAANGSKERPRKPSGQADRPGSSSRSAPTNTWSNNGRSNPAPQQTTWARRAAAAH</sequence>
<feature type="compositionally biased region" description="Polar residues" evidence="1">
    <location>
        <begin position="561"/>
        <end position="572"/>
    </location>
</feature>
<proteinExistence type="predicted"/>
<feature type="compositionally biased region" description="Basic and acidic residues" evidence="1">
    <location>
        <begin position="1353"/>
        <end position="1366"/>
    </location>
</feature>
<organism evidence="3">
    <name type="scientific">Leptosphaeria maculans (strain JN3 / isolate v23.1.3 / race Av1-4-5-6-7-8)</name>
    <name type="common">Blackleg fungus</name>
    <name type="synonym">Phoma lingam</name>
    <dbReference type="NCBI Taxonomy" id="985895"/>
    <lineage>
        <taxon>Eukaryota</taxon>
        <taxon>Fungi</taxon>
        <taxon>Dikarya</taxon>
        <taxon>Ascomycota</taxon>
        <taxon>Pezizomycotina</taxon>
        <taxon>Dothideomycetes</taxon>
        <taxon>Pleosporomycetidae</taxon>
        <taxon>Pleosporales</taxon>
        <taxon>Pleosporineae</taxon>
        <taxon>Leptosphaeriaceae</taxon>
        <taxon>Plenodomus</taxon>
        <taxon>Plenodomus lingam/Leptosphaeria maculans species complex</taxon>
    </lineage>
</organism>
<feature type="region of interest" description="Disordered" evidence="1">
    <location>
        <begin position="46"/>
        <end position="66"/>
    </location>
</feature>
<feature type="compositionally biased region" description="Basic and acidic residues" evidence="1">
    <location>
        <begin position="752"/>
        <end position="785"/>
    </location>
</feature>
<feature type="compositionally biased region" description="Polar residues" evidence="1">
    <location>
        <begin position="1020"/>
        <end position="1031"/>
    </location>
</feature>
<feature type="compositionally biased region" description="Polar residues" evidence="1">
    <location>
        <begin position="875"/>
        <end position="905"/>
    </location>
</feature>
<feature type="compositionally biased region" description="Pro residues" evidence="1">
    <location>
        <begin position="460"/>
        <end position="474"/>
    </location>
</feature>
<feature type="compositionally biased region" description="Polar residues" evidence="1">
    <location>
        <begin position="938"/>
        <end position="959"/>
    </location>
</feature>
<name>E4ZR66_LEPMJ</name>
<keyword evidence="3" id="KW-1185">Reference proteome</keyword>
<protein>
    <submittedName>
        <fullName evidence="2">Uncharacterized protein</fullName>
    </submittedName>
</protein>